<dbReference type="PANTHER" id="PTHR33070">
    <property type="entry name" value="OS06G0725500 PROTEIN"/>
    <property type="match status" value="1"/>
</dbReference>
<dbReference type="EMBL" id="SMMG02000007">
    <property type="protein sequence ID" value="KAA3465472.1"/>
    <property type="molecule type" value="Genomic_DNA"/>
</dbReference>
<dbReference type="GO" id="GO:0048367">
    <property type="term" value="P:shoot system development"/>
    <property type="evidence" value="ECO:0007669"/>
    <property type="project" value="InterPro"/>
</dbReference>
<comment type="caution">
    <text evidence="2">The sequence shown here is derived from an EMBL/GenBank/DDBJ whole genome shotgun (WGS) entry which is preliminary data.</text>
</comment>
<evidence type="ECO:0000256" key="1">
    <source>
        <dbReference type="SAM" id="MobiDB-lite"/>
    </source>
</evidence>
<organism evidence="2 3">
    <name type="scientific">Gossypium australe</name>
    <dbReference type="NCBI Taxonomy" id="47621"/>
    <lineage>
        <taxon>Eukaryota</taxon>
        <taxon>Viridiplantae</taxon>
        <taxon>Streptophyta</taxon>
        <taxon>Embryophyta</taxon>
        <taxon>Tracheophyta</taxon>
        <taxon>Spermatophyta</taxon>
        <taxon>Magnoliopsida</taxon>
        <taxon>eudicotyledons</taxon>
        <taxon>Gunneridae</taxon>
        <taxon>Pentapetalae</taxon>
        <taxon>rosids</taxon>
        <taxon>malvids</taxon>
        <taxon>Malvales</taxon>
        <taxon>Malvaceae</taxon>
        <taxon>Malvoideae</taxon>
        <taxon>Gossypium</taxon>
    </lineage>
</organism>
<dbReference type="PANTHER" id="PTHR33070:SF129">
    <property type="entry name" value="DUF241 DOMAIN PROTEIN"/>
    <property type="match status" value="1"/>
</dbReference>
<evidence type="ECO:0000313" key="2">
    <source>
        <dbReference type="EMBL" id="KAA3465472.1"/>
    </source>
</evidence>
<accession>A0A5B6V8I4</accession>
<protein>
    <submittedName>
        <fullName evidence="2">DUF241 domain protein</fullName>
    </submittedName>
</protein>
<evidence type="ECO:0000313" key="3">
    <source>
        <dbReference type="Proteomes" id="UP000325315"/>
    </source>
</evidence>
<keyword evidence="3" id="KW-1185">Reference proteome</keyword>
<reference evidence="3" key="1">
    <citation type="journal article" date="2019" name="Plant Biotechnol. J.">
        <title>Genome sequencing of the Australian wild diploid species Gossypium australe highlights disease resistance and delayed gland morphogenesis.</title>
        <authorList>
            <person name="Cai Y."/>
            <person name="Cai X."/>
            <person name="Wang Q."/>
            <person name="Wang P."/>
            <person name="Zhang Y."/>
            <person name="Cai C."/>
            <person name="Xu Y."/>
            <person name="Wang K."/>
            <person name="Zhou Z."/>
            <person name="Wang C."/>
            <person name="Geng S."/>
            <person name="Li B."/>
            <person name="Dong Q."/>
            <person name="Hou Y."/>
            <person name="Wang H."/>
            <person name="Ai P."/>
            <person name="Liu Z."/>
            <person name="Yi F."/>
            <person name="Sun M."/>
            <person name="An G."/>
            <person name="Cheng J."/>
            <person name="Zhang Y."/>
            <person name="Shi Q."/>
            <person name="Xie Y."/>
            <person name="Shi X."/>
            <person name="Chang Y."/>
            <person name="Huang F."/>
            <person name="Chen Y."/>
            <person name="Hong S."/>
            <person name="Mi L."/>
            <person name="Sun Q."/>
            <person name="Zhang L."/>
            <person name="Zhou B."/>
            <person name="Peng R."/>
            <person name="Zhang X."/>
            <person name="Liu F."/>
        </authorList>
    </citation>
    <scope>NUCLEOTIDE SEQUENCE [LARGE SCALE GENOMIC DNA]</scope>
    <source>
        <strain evidence="3">cv. PA1801</strain>
    </source>
</reference>
<sequence length="334" mass="37755">MTVIPLVVVFPLRSRPNPLVSEVDEHLNRLRDSESTSKSSSISHKLNGLQDLYDCVDKLLQFPISQQELAQEQNKGHVDELLDGSLRLFELCNTAKGILLQTKGSIQDIQSVMRKRRCGEVKLVSKVRKYFTSKKVVQKTIHKALKNVKGVETKRIFSSSNDHETKAMHNGAAEHVNEEDEQQLPFSQQELAQEQNKGPVDELLDGSLRLFDLCNTAKDSLLQTKGSIQDIQSVMRRRRCGEVELVGEVRKYFTSRKVVQKTIHKALKNVKGVETKRIFSSSNDHETKAMVSLLREAKAVTSSMFEYLFTLSGPKERSKCGSWALVSKLLHHNG</sequence>
<dbReference type="OrthoDB" id="1701699at2759"/>
<proteinExistence type="predicted"/>
<gene>
    <name evidence="2" type="ORF">EPI10_000631</name>
</gene>
<name>A0A5B6V8I4_9ROSI</name>
<dbReference type="GO" id="GO:0048364">
    <property type="term" value="P:root development"/>
    <property type="evidence" value="ECO:0007669"/>
    <property type="project" value="InterPro"/>
</dbReference>
<dbReference type="Proteomes" id="UP000325315">
    <property type="component" value="Unassembled WGS sequence"/>
</dbReference>
<dbReference type="InterPro" id="IPR004320">
    <property type="entry name" value="BPS1_pln"/>
</dbReference>
<feature type="region of interest" description="Disordered" evidence="1">
    <location>
        <begin position="160"/>
        <end position="181"/>
    </location>
</feature>
<dbReference type="Pfam" id="PF03087">
    <property type="entry name" value="BPS1"/>
    <property type="match status" value="2"/>
</dbReference>
<dbReference type="AlphaFoldDB" id="A0A5B6V8I4"/>